<accession>A0A9P0DRS7</accession>
<dbReference type="Pfam" id="PF04427">
    <property type="entry name" value="Brix"/>
    <property type="match status" value="1"/>
</dbReference>
<dbReference type="OrthoDB" id="10261452at2759"/>
<dbReference type="PANTHER" id="PTHR12661">
    <property type="entry name" value="PETER PAN-RELATED"/>
    <property type="match status" value="1"/>
</dbReference>
<reference evidence="3" key="1">
    <citation type="submission" date="2022-01" db="EMBL/GenBank/DDBJ databases">
        <authorList>
            <person name="King R."/>
        </authorList>
    </citation>
    <scope>NUCLEOTIDE SEQUENCE</scope>
</reference>
<reference evidence="3" key="2">
    <citation type="submission" date="2022-10" db="EMBL/GenBank/DDBJ databases">
        <authorList>
            <consortium name="ENA_rothamsted_submissions"/>
            <consortium name="culmorum"/>
            <person name="King R."/>
        </authorList>
    </citation>
    <scope>NUCLEOTIDE SEQUENCE</scope>
</reference>
<keyword evidence="4" id="KW-1185">Reference proteome</keyword>
<proteinExistence type="predicted"/>
<organism evidence="3 4">
    <name type="scientific">Phaedon cochleariae</name>
    <name type="common">Mustard beetle</name>
    <dbReference type="NCBI Taxonomy" id="80249"/>
    <lineage>
        <taxon>Eukaryota</taxon>
        <taxon>Metazoa</taxon>
        <taxon>Ecdysozoa</taxon>
        <taxon>Arthropoda</taxon>
        <taxon>Hexapoda</taxon>
        <taxon>Insecta</taxon>
        <taxon>Pterygota</taxon>
        <taxon>Neoptera</taxon>
        <taxon>Endopterygota</taxon>
        <taxon>Coleoptera</taxon>
        <taxon>Polyphaga</taxon>
        <taxon>Cucujiformia</taxon>
        <taxon>Chrysomeloidea</taxon>
        <taxon>Chrysomelidae</taxon>
        <taxon>Chrysomelinae</taxon>
        <taxon>Chrysomelini</taxon>
        <taxon>Phaedon</taxon>
    </lineage>
</organism>
<evidence type="ECO:0000313" key="3">
    <source>
        <dbReference type="EMBL" id="CAH1183252.1"/>
    </source>
</evidence>
<feature type="compositionally biased region" description="Basic and acidic residues" evidence="1">
    <location>
        <begin position="475"/>
        <end position="489"/>
    </location>
</feature>
<dbReference type="Proteomes" id="UP001153737">
    <property type="component" value="Chromosome 9"/>
</dbReference>
<evidence type="ECO:0000259" key="2">
    <source>
        <dbReference type="PROSITE" id="PS50833"/>
    </source>
</evidence>
<gene>
    <name evidence="3" type="ORF">PHAECO_LOCUS12824</name>
</gene>
<dbReference type="EMBL" id="OU896715">
    <property type="protein sequence ID" value="CAH1183252.1"/>
    <property type="molecule type" value="Genomic_DNA"/>
</dbReference>
<name>A0A9P0DRS7_PHACE</name>
<dbReference type="InterPro" id="IPR007109">
    <property type="entry name" value="Brix"/>
</dbReference>
<feature type="compositionally biased region" description="Basic and acidic residues" evidence="1">
    <location>
        <begin position="325"/>
        <end position="358"/>
    </location>
</feature>
<dbReference type="AlphaFoldDB" id="A0A9P0DRS7"/>
<dbReference type="InterPro" id="IPR045112">
    <property type="entry name" value="PPAN-like"/>
</dbReference>
<feature type="compositionally biased region" description="Basic and acidic residues" evidence="1">
    <location>
        <begin position="413"/>
        <end position="426"/>
    </location>
</feature>
<dbReference type="SMART" id="SM00879">
    <property type="entry name" value="Brix"/>
    <property type="match status" value="1"/>
</dbReference>
<evidence type="ECO:0000313" key="4">
    <source>
        <dbReference type="Proteomes" id="UP001153737"/>
    </source>
</evidence>
<dbReference type="PROSITE" id="PS50833">
    <property type="entry name" value="BRIX"/>
    <property type="match status" value="1"/>
</dbReference>
<dbReference type="GO" id="GO:0006364">
    <property type="term" value="P:rRNA processing"/>
    <property type="evidence" value="ECO:0007669"/>
    <property type="project" value="InterPro"/>
</dbReference>
<dbReference type="GO" id="GO:0019843">
    <property type="term" value="F:rRNA binding"/>
    <property type="evidence" value="ECO:0007669"/>
    <property type="project" value="InterPro"/>
</dbReference>
<feature type="compositionally biased region" description="Basic residues" evidence="1">
    <location>
        <begin position="494"/>
        <end position="509"/>
    </location>
</feature>
<feature type="region of interest" description="Disordered" evidence="1">
    <location>
        <begin position="316"/>
        <end position="509"/>
    </location>
</feature>
<dbReference type="PANTHER" id="PTHR12661:SF5">
    <property type="entry name" value="SUPPRESSOR OF SWI4 1 HOMOLOG"/>
    <property type="match status" value="1"/>
</dbReference>
<protein>
    <recommendedName>
        <fullName evidence="2">Brix domain-containing protein</fullName>
    </recommendedName>
</protein>
<evidence type="ECO:0000256" key="1">
    <source>
        <dbReference type="SAM" id="MobiDB-lite"/>
    </source>
</evidence>
<dbReference type="GO" id="GO:0030687">
    <property type="term" value="C:preribosome, large subunit precursor"/>
    <property type="evidence" value="ECO:0007669"/>
    <property type="project" value="TreeGrafter"/>
</dbReference>
<feature type="domain" description="Brix" evidence="2">
    <location>
        <begin position="27"/>
        <end position="289"/>
    </location>
</feature>
<sequence length="509" mass="58032">MGKRKRGRCVRKNTNSQIEANEVVQAPHSFVIHRGIPGGNALELTKDFRKVMEPYTASSLKERKKNTIKDFVSIAGPLHVSHLSIFSRTELGMYLKILRLPRGPTLTFKIHNFSLARDVVSSLKKQRVVEDAFKHSPLIVLNSFSGEGLQFKLMASMFQNMFPTINLTNVDLNTVRRCVLMSYNATTKLVDFRHYNIKIIPVGVSKGVKKVVQGKVPNLANCNDITEFFTKVGMLSESEVEDDPQNHVTLAQKIISRGNMEQGKSSIRLTELGPRLTLQLIKIEDGLLDGEVLYHDSIHKTDEEKIDIQEKRLAKQKLKEKRKKVQDANKKAKEQAKQDHKEKSLKGMKKDDTSEMTKKIPSSNEDGVPYEADDDAEYYRQDVGEEPDKDLFPVRSAIKRKFDAPYSQSKRPRLNDERGSRSDKQNGKFKKFTNKSRGENGRGFSKFNIRDQSNSPHKNKFNKGDSKRGGNSKFKKVDKTNSQNRDHRPIGGKFIRKSTKKTLNKSNKR</sequence>
<dbReference type="GO" id="GO:0000027">
    <property type="term" value="P:ribosomal large subunit assembly"/>
    <property type="evidence" value="ECO:0007669"/>
    <property type="project" value="TreeGrafter"/>
</dbReference>